<evidence type="ECO:0000313" key="3">
    <source>
        <dbReference type="Proteomes" id="UP000186917"/>
    </source>
</evidence>
<evidence type="ECO:0000259" key="1">
    <source>
        <dbReference type="Pfam" id="PF12867"/>
    </source>
</evidence>
<name>A0A173MGC1_9BACT</name>
<dbReference type="STRING" id="477680.SAMN05421788_107130"/>
<sequence length="189" mass="22197">MNIQTIITDIKSFLTSTFTTIDTWFDKDETLRNYRPSNNGWKINEILEHIGLTNHFLLILIDKGTSKALQNIHKLDLDEELSNYIFHRDQLTEVGIRNSFTWIRPEHMEPTGTKPLKEVRVQLKEQVNQCLHSLDRMKNGEGVLYKTTMTVNNLGKIDVYEYIYFLAQHGQRHVQQMEKNEAEFNATQN</sequence>
<dbReference type="RefSeq" id="WP_076380724.1">
    <property type="nucleotide sequence ID" value="NZ_AP017422.1"/>
</dbReference>
<protein>
    <submittedName>
        <fullName evidence="2">DinB superfamily protein</fullName>
    </submittedName>
</protein>
<dbReference type="KEGG" id="fln:FLA_2487"/>
<dbReference type="AlphaFoldDB" id="A0A173MGC1"/>
<organism evidence="2 3">
    <name type="scientific">Filimonas lacunae</name>
    <dbReference type="NCBI Taxonomy" id="477680"/>
    <lineage>
        <taxon>Bacteria</taxon>
        <taxon>Pseudomonadati</taxon>
        <taxon>Bacteroidota</taxon>
        <taxon>Chitinophagia</taxon>
        <taxon>Chitinophagales</taxon>
        <taxon>Chitinophagaceae</taxon>
        <taxon>Filimonas</taxon>
    </lineage>
</organism>
<dbReference type="SUPFAM" id="SSF109854">
    <property type="entry name" value="DinB/YfiT-like putative metalloenzymes"/>
    <property type="match status" value="1"/>
</dbReference>
<dbReference type="Gene3D" id="1.20.120.450">
    <property type="entry name" value="dinb family like domain"/>
    <property type="match status" value="1"/>
</dbReference>
<evidence type="ECO:0000313" key="2">
    <source>
        <dbReference type="EMBL" id="SIT27074.1"/>
    </source>
</evidence>
<reference evidence="3" key="1">
    <citation type="submission" date="2017-01" db="EMBL/GenBank/DDBJ databases">
        <authorList>
            <person name="Varghese N."/>
            <person name="Submissions S."/>
        </authorList>
    </citation>
    <scope>NUCLEOTIDE SEQUENCE [LARGE SCALE GENOMIC DNA]</scope>
    <source>
        <strain evidence="3">DSM 21054</strain>
    </source>
</reference>
<accession>A0A173MGC1</accession>
<gene>
    <name evidence="2" type="ORF">SAMN05421788_107130</name>
</gene>
<dbReference type="Proteomes" id="UP000186917">
    <property type="component" value="Unassembled WGS sequence"/>
</dbReference>
<feature type="domain" description="DinB-like" evidence="1">
    <location>
        <begin position="32"/>
        <end position="177"/>
    </location>
</feature>
<proteinExistence type="predicted"/>
<keyword evidence="3" id="KW-1185">Reference proteome</keyword>
<dbReference type="InterPro" id="IPR024775">
    <property type="entry name" value="DinB-like"/>
</dbReference>
<dbReference type="InterPro" id="IPR034660">
    <property type="entry name" value="DinB/YfiT-like"/>
</dbReference>
<dbReference type="OrthoDB" id="679284at2"/>
<dbReference type="Pfam" id="PF12867">
    <property type="entry name" value="DinB_2"/>
    <property type="match status" value="1"/>
</dbReference>
<dbReference type="EMBL" id="FTOR01000007">
    <property type="protein sequence ID" value="SIT27074.1"/>
    <property type="molecule type" value="Genomic_DNA"/>
</dbReference>